<evidence type="ECO:0000256" key="5">
    <source>
        <dbReference type="PIRNR" id="PIRNR000197"/>
    </source>
</evidence>
<dbReference type="Proteomes" id="UP000653472">
    <property type="component" value="Unassembled WGS sequence"/>
</dbReference>
<dbReference type="CDD" id="cd07125">
    <property type="entry name" value="ALDH_PutA-P5CDH"/>
    <property type="match status" value="1"/>
</dbReference>
<dbReference type="NCBIfam" id="NF008869">
    <property type="entry name" value="PRK11904.1"/>
    <property type="match status" value="1"/>
</dbReference>
<evidence type="ECO:0000259" key="7">
    <source>
        <dbReference type="Pfam" id="PF00171"/>
    </source>
</evidence>
<dbReference type="PROSITE" id="PS00070">
    <property type="entry name" value="ALDEHYDE_DEHYDR_CYS"/>
    <property type="match status" value="1"/>
</dbReference>
<name>A0A970B9C4_9GAMM</name>
<dbReference type="GO" id="GO:0010133">
    <property type="term" value="P:L-proline catabolic process to L-glutamate"/>
    <property type="evidence" value="ECO:0007669"/>
    <property type="project" value="UniProtKB-UniRule"/>
</dbReference>
<evidence type="ECO:0000256" key="2">
    <source>
        <dbReference type="ARBA" id="ARBA00023002"/>
    </source>
</evidence>
<dbReference type="InterPro" id="IPR016162">
    <property type="entry name" value="Ald_DH_N"/>
</dbReference>
<dbReference type="SUPFAM" id="SSF81935">
    <property type="entry name" value="N-terminal domain of bifunctional PutA protein"/>
    <property type="match status" value="1"/>
</dbReference>
<keyword evidence="5" id="KW-0238">DNA-binding</keyword>
<dbReference type="PANTHER" id="PTHR42862:SF1">
    <property type="entry name" value="DELTA-1-PYRROLINE-5-CARBOXYLATE DEHYDROGENASE 2, ISOFORM A-RELATED"/>
    <property type="match status" value="1"/>
</dbReference>
<comment type="catalytic activity">
    <reaction evidence="4 5">
        <text>L-glutamate 5-semialdehyde + NAD(+) + H2O = L-glutamate + NADH + 2 H(+)</text>
        <dbReference type="Rhea" id="RHEA:30235"/>
        <dbReference type="ChEBI" id="CHEBI:15377"/>
        <dbReference type="ChEBI" id="CHEBI:15378"/>
        <dbReference type="ChEBI" id="CHEBI:29985"/>
        <dbReference type="ChEBI" id="CHEBI:57540"/>
        <dbReference type="ChEBI" id="CHEBI:57945"/>
        <dbReference type="ChEBI" id="CHEBI:58066"/>
        <dbReference type="EC" id="1.2.1.88"/>
    </reaction>
</comment>
<evidence type="ECO:0000256" key="4">
    <source>
        <dbReference type="ARBA" id="ARBA00048142"/>
    </source>
</evidence>
<comment type="catalytic activity">
    <reaction evidence="5">
        <text>L-proline + a quinone = (S)-1-pyrroline-5-carboxylate + a quinol + H(+)</text>
        <dbReference type="Rhea" id="RHEA:23784"/>
        <dbReference type="ChEBI" id="CHEBI:15378"/>
        <dbReference type="ChEBI" id="CHEBI:17388"/>
        <dbReference type="ChEBI" id="CHEBI:24646"/>
        <dbReference type="ChEBI" id="CHEBI:60039"/>
        <dbReference type="ChEBI" id="CHEBI:132124"/>
        <dbReference type="EC" id="1.5.5.2"/>
    </reaction>
</comment>
<dbReference type="FunFam" id="3.40.309.10:FF:000005">
    <property type="entry name" value="1-pyrroline-5-carboxylate dehydrogenase 1"/>
    <property type="match status" value="1"/>
</dbReference>
<proteinExistence type="inferred from homology"/>
<evidence type="ECO:0000256" key="6">
    <source>
        <dbReference type="PIRSR" id="PIRSR000197-1"/>
    </source>
</evidence>
<reference evidence="11" key="1">
    <citation type="submission" date="2020-03" db="EMBL/GenBank/DDBJ databases">
        <title>Solimonas marina sp. nov., isolated from deep seawater of the Pacific Ocean.</title>
        <authorList>
            <person name="Liu X."/>
            <person name="Lai Q."/>
            <person name="Sun F."/>
            <person name="Gai Y."/>
            <person name="Li G."/>
            <person name="Shao Z."/>
        </authorList>
    </citation>
    <scope>NUCLEOTIDE SEQUENCE</scope>
    <source>
        <strain evidence="11">C16B3</strain>
    </source>
</reference>
<keyword evidence="5" id="KW-0642">Proline metabolism</keyword>
<dbReference type="AlphaFoldDB" id="A0A970B9C4"/>
<comment type="caution">
    <text evidence="11">The sequence shown here is derived from an EMBL/GenBank/DDBJ whole genome shotgun (WGS) entry which is preliminary data.</text>
</comment>
<dbReference type="GO" id="GO:0004657">
    <property type="term" value="F:proline dehydrogenase activity"/>
    <property type="evidence" value="ECO:0007669"/>
    <property type="project" value="UniProtKB-UniRule"/>
</dbReference>
<dbReference type="Gene3D" id="3.40.605.10">
    <property type="entry name" value="Aldehyde Dehydrogenase, Chain A, domain 1"/>
    <property type="match status" value="1"/>
</dbReference>
<gene>
    <name evidence="11" type="primary">putA</name>
    <name evidence="11" type="ORF">G7Y82_12730</name>
</gene>
<keyword evidence="5" id="KW-0274">FAD</keyword>
<evidence type="ECO:0000256" key="1">
    <source>
        <dbReference type="ARBA" id="ARBA00004786"/>
    </source>
</evidence>
<dbReference type="SUPFAM" id="SSF51730">
    <property type="entry name" value="FAD-linked oxidoreductase"/>
    <property type="match status" value="1"/>
</dbReference>
<evidence type="ECO:0000256" key="3">
    <source>
        <dbReference type="ARBA" id="ARBA00023027"/>
    </source>
</evidence>
<keyword evidence="5" id="KW-0804">Transcription</keyword>
<feature type="domain" description="Proline dehydrogenase" evidence="8">
    <location>
        <begin position="211"/>
        <end position="502"/>
    </location>
</feature>
<dbReference type="EMBL" id="JAAVXB010000006">
    <property type="protein sequence ID" value="NKF23184.1"/>
    <property type="molecule type" value="Genomic_DNA"/>
</dbReference>
<comment type="similarity">
    <text evidence="5">In the N-terminal section; belongs to the proline dehydrogenase family.</text>
</comment>
<dbReference type="InterPro" id="IPR016161">
    <property type="entry name" value="Ald_DH/histidinol_DH"/>
</dbReference>
<dbReference type="Gene3D" id="1.20.5.550">
    <property type="entry name" value="Single Helix bin"/>
    <property type="match status" value="1"/>
</dbReference>
<dbReference type="InterPro" id="IPR015590">
    <property type="entry name" value="Aldehyde_DH_dom"/>
</dbReference>
<dbReference type="InterPro" id="IPR016160">
    <property type="entry name" value="Ald_DH_CS_CYS"/>
</dbReference>
<accession>A0A970B9C4</accession>
<feature type="domain" description="Proline utilization A proline dehydrogenase N-terminal" evidence="10">
    <location>
        <begin position="40"/>
        <end position="84"/>
    </location>
</feature>
<keyword evidence="12" id="KW-1185">Reference proteome</keyword>
<dbReference type="Pfam" id="PF00171">
    <property type="entry name" value="Aldedh"/>
    <property type="match status" value="1"/>
</dbReference>
<dbReference type="Gene3D" id="3.40.309.10">
    <property type="entry name" value="Aldehyde Dehydrogenase, Chain A, domain 2"/>
    <property type="match status" value="1"/>
</dbReference>
<dbReference type="InterPro" id="IPR016163">
    <property type="entry name" value="Ald_DH_C"/>
</dbReference>
<dbReference type="GO" id="GO:0003677">
    <property type="term" value="F:DNA binding"/>
    <property type="evidence" value="ECO:0007669"/>
    <property type="project" value="UniProtKB-KW"/>
</dbReference>
<dbReference type="GO" id="GO:0009898">
    <property type="term" value="C:cytoplasmic side of plasma membrane"/>
    <property type="evidence" value="ECO:0007669"/>
    <property type="project" value="TreeGrafter"/>
</dbReference>
<evidence type="ECO:0000259" key="8">
    <source>
        <dbReference type="Pfam" id="PF01619"/>
    </source>
</evidence>
<dbReference type="PANTHER" id="PTHR42862">
    <property type="entry name" value="DELTA-1-PYRROLINE-5-CARBOXYLATE DEHYDROGENASE 1, ISOFORM A-RELATED"/>
    <property type="match status" value="1"/>
</dbReference>
<dbReference type="Pfam" id="PF18327">
    <property type="entry name" value="PRODH"/>
    <property type="match status" value="1"/>
</dbReference>
<dbReference type="GO" id="GO:0003842">
    <property type="term" value="F:L-glutamate gamma-semialdehyde dehydrogenase activity"/>
    <property type="evidence" value="ECO:0007669"/>
    <property type="project" value="UniProtKB-UniRule"/>
</dbReference>
<evidence type="ECO:0000313" key="11">
    <source>
        <dbReference type="EMBL" id="NKF23184.1"/>
    </source>
</evidence>
<keyword evidence="5" id="KW-0285">Flavoprotein</keyword>
<evidence type="ECO:0000259" key="9">
    <source>
        <dbReference type="Pfam" id="PF14850"/>
    </source>
</evidence>
<dbReference type="InterPro" id="IPR002872">
    <property type="entry name" value="Proline_DH_dom"/>
</dbReference>
<dbReference type="InterPro" id="IPR005933">
    <property type="entry name" value="PutA_C"/>
</dbReference>
<dbReference type="InterPro" id="IPR029041">
    <property type="entry name" value="FAD-linked_oxidoreductase-like"/>
</dbReference>
<dbReference type="InterPro" id="IPR050485">
    <property type="entry name" value="Proline_metab_enzyme"/>
</dbReference>
<dbReference type="EC" id="1.2.1.88" evidence="5"/>
<keyword evidence="5" id="KW-0805">Transcription regulation</keyword>
<dbReference type="SUPFAM" id="SSF53720">
    <property type="entry name" value="ALDH-like"/>
    <property type="match status" value="1"/>
</dbReference>
<comment type="function">
    <text evidence="5">Oxidizes proline to glutamate for use as a carbon and nitrogen source.</text>
</comment>
<dbReference type="PIRSF" id="PIRSF000197">
    <property type="entry name" value="Bifunct_PutA"/>
    <property type="match status" value="1"/>
</dbReference>
<comment type="cofactor">
    <cofactor evidence="5">
        <name>FAD</name>
        <dbReference type="ChEBI" id="CHEBI:57692"/>
    </cofactor>
</comment>
<organism evidence="11 12">
    <name type="scientific">Solimonas marina</name>
    <dbReference type="NCBI Taxonomy" id="2714601"/>
    <lineage>
        <taxon>Bacteria</taxon>
        <taxon>Pseudomonadati</taxon>
        <taxon>Pseudomonadota</taxon>
        <taxon>Gammaproteobacteria</taxon>
        <taxon>Nevskiales</taxon>
        <taxon>Nevskiaceae</taxon>
        <taxon>Solimonas</taxon>
    </lineage>
</organism>
<feature type="domain" description="Aldehyde dehydrogenase" evidence="7">
    <location>
        <begin position="586"/>
        <end position="1040"/>
    </location>
</feature>
<dbReference type="InterPro" id="IPR024089">
    <property type="entry name" value="PRODH_PutA_dom_I/II"/>
</dbReference>
<evidence type="ECO:0000313" key="12">
    <source>
        <dbReference type="Proteomes" id="UP000653472"/>
    </source>
</evidence>
<dbReference type="InterPro" id="IPR041349">
    <property type="entry name" value="PRODH"/>
</dbReference>
<comment type="pathway">
    <text evidence="5">Amino-acid degradation; L-proline degradation into L-glutamate; L-glutamate from L-proline: step 1/2.</text>
</comment>
<feature type="active site" evidence="6">
    <location>
        <position position="819"/>
    </location>
</feature>
<feature type="domain" description="Proline dehydrogenase PutA" evidence="9">
    <location>
        <begin position="92"/>
        <end position="200"/>
    </location>
</feature>
<keyword evidence="5" id="KW-0678">Repressor</keyword>
<feature type="active site" evidence="6">
    <location>
        <position position="853"/>
    </location>
</feature>
<comment type="pathway">
    <text evidence="1 5">Amino-acid degradation; L-proline degradation into L-glutamate; L-glutamate from L-proline: step 2/2.</text>
</comment>
<dbReference type="Gene3D" id="1.20.5.460">
    <property type="entry name" value="Single helix bin"/>
    <property type="match status" value="1"/>
</dbReference>
<dbReference type="InterPro" id="IPR024090">
    <property type="entry name" value="PRODH_PutA_dom_I"/>
</dbReference>
<dbReference type="NCBIfam" id="TIGR01238">
    <property type="entry name" value="D1pyr5carbox3"/>
    <property type="match status" value="1"/>
</dbReference>
<dbReference type="EC" id="1.5.5.2" evidence="5"/>
<keyword evidence="2 5" id="KW-0560">Oxidoreductase</keyword>
<comment type="similarity">
    <text evidence="5">In the C-terminal section; belongs to the aldehyde dehydrogenase family.</text>
</comment>
<dbReference type="InterPro" id="IPR025703">
    <property type="entry name" value="Bifunct_PutA"/>
</dbReference>
<protein>
    <recommendedName>
        <fullName evidence="5">Bifunctional protein PutA</fullName>
    </recommendedName>
    <domain>
        <recommendedName>
            <fullName evidence="5">Proline dehydrogenase</fullName>
            <ecNumber evidence="5">1.5.5.2</ecNumber>
        </recommendedName>
        <alternativeName>
            <fullName evidence="5">Proline oxidase</fullName>
        </alternativeName>
    </domain>
    <domain>
        <recommendedName>
            <fullName evidence="5">Delta-1-pyrroline-5-carboxylate dehydrogenase</fullName>
            <shortName evidence="5">P5C dehydrogenase</shortName>
            <ecNumber evidence="5">1.2.1.88</ecNumber>
        </recommendedName>
        <alternativeName>
            <fullName evidence="5">L-glutamate gamma-semialdehyde dehydrogenase</fullName>
        </alternativeName>
    </domain>
</protein>
<dbReference type="InterPro" id="IPR024082">
    <property type="entry name" value="PRODH_PutA_dom_II"/>
</dbReference>
<dbReference type="GO" id="GO:0003700">
    <property type="term" value="F:DNA-binding transcription factor activity"/>
    <property type="evidence" value="ECO:0007669"/>
    <property type="project" value="InterPro"/>
</dbReference>
<dbReference type="Gene3D" id="3.20.20.220">
    <property type="match status" value="1"/>
</dbReference>
<dbReference type="Pfam" id="PF14850">
    <property type="entry name" value="Pro_dh-DNA_bdg"/>
    <property type="match status" value="1"/>
</dbReference>
<sequence>MIVRISCQKYRAHSAISKIGCRTFKEASAVDDTPVLLAARRRLPGLYRRPETATLADLLAGARLPADARARVRATAGMLLAELRDPRHGGWIDRFLQQYPLNTDEGVALLALAEAYLRVPDARTADTLIRDKLADGDWEAHRGKSESFLVNRATFGLAMTSALLEGGEQAPTLRRMVARLGEPAVRTGVGIAMKIMGEQFVLGRDIDEALRRAHGGDNAAFRYSFDMLGEAARTQADADRYFDAYLQAIHEVGQRAAADRDLAARDSVSVKLSALHSRYEPLHAARAVPALIERTVALAKMAKAQGIGLTIDAEESDRLEMSLDIIAAVAADPALAGWDGLGMAVQAYQRRARAVIDWADALGAQTGRRLMVRLVKGAYWDSEIKRAQERGLADYPVFTRKAATDVSYLACAKAMLDAPHLYPAFATHNALTVATILEWAGASRDFEFQRLHGMGVGLYERLMAERGIAVRVYAPVGGHRDLLAYLVRRLLENGANTSFVHQIADRSISDDELLADPLAQIESVDLSPNPGILMPSDLFGAARRNSSGIDLSDADTVERLLAAMQQTWNAPQRATPIIGAQARDGQGLPVCDPSDTRRVVGEVVPATVADVADALARAAAAQPAWDARPVAERAACLERAADALEADRDAFMALAVREAGKSIGDALAEVREAIDFCRYYAQQAQAQFAPLALPGPTGERNELTLSGRGVFACVSPWNFPLAIFIGQISAALVAGNSVVAKPAPQTPLIAARAVRLLHAAGIPADVLHVLPGGPEIGQALIADRRVGGVAFTGSTATARRIARTLLDDESRPIVPLIAETGGLNAMFVDSTALPEQVVADVIVSAFQSAGQRCSALRLLCLQEDIAERVLDMLKGAMAELAIGDPARIDSDLGPVIDADARQRLLAHIDAHRASVIAQCALPEATQHGHYVPPTVIRLARIEDLTREVFGPVLHVATFKAGELAQAIARVNASGYGLTMGLHSRNAATMATLRAQAKAGNLYVNRSMIGAVVGSQPFGGEGLSGTGPKAGGPHYLLRFATERTLSVDTTSAGGNATLLSLEA</sequence>
<dbReference type="Pfam" id="PF01619">
    <property type="entry name" value="Pro_dh"/>
    <property type="match status" value="1"/>
</dbReference>
<evidence type="ECO:0000259" key="10">
    <source>
        <dbReference type="Pfam" id="PF18327"/>
    </source>
</evidence>
<keyword evidence="3 5" id="KW-0520">NAD</keyword>